<evidence type="ECO:0000259" key="1">
    <source>
        <dbReference type="Pfam" id="PF00248"/>
    </source>
</evidence>
<evidence type="ECO:0000313" key="3">
    <source>
        <dbReference type="Proteomes" id="UP000624709"/>
    </source>
</evidence>
<gene>
    <name evidence="2" type="ORF">Apa02nite_032410</name>
</gene>
<dbReference type="SUPFAM" id="SSF51430">
    <property type="entry name" value="NAD(P)-linked oxidoreductase"/>
    <property type="match status" value="1"/>
</dbReference>
<dbReference type="PANTHER" id="PTHR43364">
    <property type="entry name" value="NADH-SPECIFIC METHYLGLYOXAL REDUCTASE-RELATED"/>
    <property type="match status" value="1"/>
</dbReference>
<comment type="caution">
    <text evidence="2">The sequence shown here is derived from an EMBL/GenBank/DDBJ whole genome shotgun (WGS) entry which is preliminary data.</text>
</comment>
<reference evidence="2 3" key="1">
    <citation type="submission" date="2021-01" db="EMBL/GenBank/DDBJ databases">
        <title>Whole genome shotgun sequence of Actinoplanes palleronii NBRC 14916.</title>
        <authorList>
            <person name="Komaki H."/>
            <person name="Tamura T."/>
        </authorList>
    </citation>
    <scope>NUCLEOTIDE SEQUENCE [LARGE SCALE GENOMIC DNA]</scope>
    <source>
        <strain evidence="2 3">NBRC 14916</strain>
    </source>
</reference>
<dbReference type="InterPro" id="IPR023210">
    <property type="entry name" value="NADP_OxRdtase_dom"/>
</dbReference>
<dbReference type="InterPro" id="IPR050523">
    <property type="entry name" value="AKR_Detox_Biosynth"/>
</dbReference>
<proteinExistence type="predicted"/>
<feature type="domain" description="NADP-dependent oxidoreductase" evidence="1">
    <location>
        <begin position="15"/>
        <end position="289"/>
    </location>
</feature>
<protein>
    <submittedName>
        <fullName evidence="2">Oxidoreductase</fullName>
    </submittedName>
</protein>
<keyword evidence="3" id="KW-1185">Reference proteome</keyword>
<accession>A0ABQ4B934</accession>
<dbReference type="PRINTS" id="PR00069">
    <property type="entry name" value="ALDKETRDTASE"/>
</dbReference>
<dbReference type="Pfam" id="PF00248">
    <property type="entry name" value="Aldo_ket_red"/>
    <property type="match status" value="1"/>
</dbReference>
<dbReference type="EMBL" id="BOMS01000045">
    <property type="protein sequence ID" value="GIE67133.1"/>
    <property type="molecule type" value="Genomic_DNA"/>
</dbReference>
<dbReference type="RefSeq" id="WP_203825665.1">
    <property type="nucleotide sequence ID" value="NZ_BAAATY010000037.1"/>
</dbReference>
<dbReference type="Gene3D" id="3.20.20.100">
    <property type="entry name" value="NADP-dependent oxidoreductase domain"/>
    <property type="match status" value="1"/>
</dbReference>
<evidence type="ECO:0000313" key="2">
    <source>
        <dbReference type="EMBL" id="GIE67133.1"/>
    </source>
</evidence>
<dbReference type="Proteomes" id="UP000624709">
    <property type="component" value="Unassembled WGS sequence"/>
</dbReference>
<sequence>MEYTRLGRTGLTVSRLCLGTMNFGWQLGEADSHAILDHAAEIGITFVDTANMYGREDGDGLSERFIGSWLATSGRRDRTVLATKVYAPMSDDPNDRGLSARNIIASCEASLRRLGTDRIDLFQMHHVDRRTGWAEIWQAMEVLTAQGKIRYVGSSNFAGWHLARAQDVADQRNFLGVVSEQCKYNLLTRHAELEVLPAAAELGIGILPYSPLHFGALSGALRKQREGVPGRSVLHAPERVEPHRAALQRFEEFCAELGTDPAAVAIGWLLSRPEVTATVLGPRTREQLDLPLEPLTGEVLATLDDIFPPIGTGGPAPEAWAW</sequence>
<dbReference type="InterPro" id="IPR020471">
    <property type="entry name" value="AKR"/>
</dbReference>
<name>A0ABQ4B934_9ACTN</name>
<dbReference type="InterPro" id="IPR036812">
    <property type="entry name" value="NAD(P)_OxRdtase_dom_sf"/>
</dbReference>
<dbReference type="PANTHER" id="PTHR43364:SF5">
    <property type="entry name" value="REDUCTASE"/>
    <property type="match status" value="1"/>
</dbReference>
<organism evidence="2 3">
    <name type="scientific">Actinoplanes palleronii</name>
    <dbReference type="NCBI Taxonomy" id="113570"/>
    <lineage>
        <taxon>Bacteria</taxon>
        <taxon>Bacillati</taxon>
        <taxon>Actinomycetota</taxon>
        <taxon>Actinomycetes</taxon>
        <taxon>Micromonosporales</taxon>
        <taxon>Micromonosporaceae</taxon>
        <taxon>Actinoplanes</taxon>
    </lineage>
</organism>